<evidence type="ECO:0000256" key="6">
    <source>
        <dbReference type="ARBA" id="ARBA00023155"/>
    </source>
</evidence>
<protein>
    <submittedName>
        <fullName evidence="13">(Atlantic silverside) hypothetical protein</fullName>
    </submittedName>
</protein>
<evidence type="ECO:0000256" key="9">
    <source>
        <dbReference type="PROSITE-ProRule" id="PRU00108"/>
    </source>
</evidence>
<dbReference type="FunFam" id="1.10.10.60:FF:000078">
    <property type="entry name" value="NK2 homeobox 3"/>
    <property type="match status" value="1"/>
</dbReference>
<dbReference type="SMART" id="SM00389">
    <property type="entry name" value="HOX"/>
    <property type="match status" value="1"/>
</dbReference>
<evidence type="ECO:0000256" key="1">
    <source>
        <dbReference type="ARBA" id="ARBA00004123"/>
    </source>
</evidence>
<keyword evidence="6 9" id="KW-0371">Homeobox</keyword>
<dbReference type="InterPro" id="IPR009057">
    <property type="entry name" value="Homeodomain-like_sf"/>
</dbReference>
<dbReference type="EMBL" id="CAJRST010039999">
    <property type="protein sequence ID" value="CAG6017200.1"/>
    <property type="molecule type" value="Genomic_DNA"/>
</dbReference>
<dbReference type="PROSITE" id="PS00027">
    <property type="entry name" value="HOMEOBOX_1"/>
    <property type="match status" value="1"/>
</dbReference>
<dbReference type="InterPro" id="IPR050394">
    <property type="entry name" value="Homeobox_NK-like"/>
</dbReference>
<dbReference type="SUPFAM" id="SSF46689">
    <property type="entry name" value="Homeodomain-like"/>
    <property type="match status" value="1"/>
</dbReference>
<dbReference type="GO" id="GO:0000978">
    <property type="term" value="F:RNA polymerase II cis-regulatory region sequence-specific DNA binding"/>
    <property type="evidence" value="ECO:0007669"/>
    <property type="project" value="TreeGrafter"/>
</dbReference>
<comment type="caution">
    <text evidence="13">The sequence shown here is derived from an EMBL/GenBank/DDBJ whole genome shotgun (WGS) entry which is preliminary data.</text>
</comment>
<feature type="region of interest" description="Disordered" evidence="11">
    <location>
        <begin position="216"/>
        <end position="239"/>
    </location>
</feature>
<evidence type="ECO:0000256" key="8">
    <source>
        <dbReference type="ARBA" id="ARBA00023242"/>
    </source>
</evidence>
<keyword evidence="5 9" id="KW-0238">DNA-binding</keyword>
<dbReference type="InterPro" id="IPR017970">
    <property type="entry name" value="Homeobox_CS"/>
</dbReference>
<feature type="DNA-binding region" description="Homeobox" evidence="9">
    <location>
        <begin position="236"/>
        <end position="295"/>
    </location>
</feature>
<keyword evidence="14" id="KW-1185">Reference proteome</keyword>
<keyword evidence="4" id="KW-0805">Transcription regulation</keyword>
<dbReference type="Pfam" id="PF00046">
    <property type="entry name" value="Homeodomain"/>
    <property type="match status" value="1"/>
</dbReference>
<feature type="domain" description="Homeobox" evidence="12">
    <location>
        <begin position="234"/>
        <end position="294"/>
    </location>
</feature>
<dbReference type="PRINTS" id="PR00024">
    <property type="entry name" value="HOMEOBOX"/>
</dbReference>
<dbReference type="AlphaFoldDB" id="A0A8S4C0Y0"/>
<evidence type="ECO:0000313" key="14">
    <source>
        <dbReference type="Proteomes" id="UP000677803"/>
    </source>
</evidence>
<gene>
    <name evidence="13" type="ORF">MMEN_LOCUS20639</name>
</gene>
<evidence type="ECO:0000256" key="7">
    <source>
        <dbReference type="ARBA" id="ARBA00023163"/>
    </source>
</evidence>
<dbReference type="PROSITE" id="PS50071">
    <property type="entry name" value="HOMEOBOX_2"/>
    <property type="match status" value="1"/>
</dbReference>
<evidence type="ECO:0000256" key="2">
    <source>
        <dbReference type="ARBA" id="ARBA00005661"/>
    </source>
</evidence>
<comment type="similarity">
    <text evidence="2">Belongs to the NK-2 homeobox family.</text>
</comment>
<keyword evidence="3" id="KW-0217">Developmental protein</keyword>
<dbReference type="PANTHER" id="PTHR24340:SF32">
    <property type="entry name" value="HOMEOBOX PROTEIN NKX-2.3"/>
    <property type="match status" value="1"/>
</dbReference>
<dbReference type="Proteomes" id="UP000677803">
    <property type="component" value="Unassembled WGS sequence"/>
</dbReference>
<comment type="subcellular location">
    <subcellularLocation>
        <location evidence="1 9 10">Nucleus</location>
    </subcellularLocation>
</comment>
<sequence length="427" mass="47237">MADPALSPDNSTQPTKQDRPLSFTLSPLASDAPPVERDVTAGREAALLAQYETRAERVRFSALRTGLLTSPAETRAWRLTRHPSAVIMLPSPVVASSSTPFSVKDILKLELQQQSQQQQQLQLISRLGLSQSGAFPNKSLSSYSPPSCMLAGRDSPSPISSCLSESEERMSCLGALGGRGRLRESSLPAEGFANDPAELRLETEQQERTVKDCAAFRGECGDPDSEKPAAKQQRTRRKPRVLFSQAQVFELERRFKQQRYLSAPEREHLASSLKLTSTQVKIWFQNRRYKCKRQRQDKTLEIAGHHHHHHQHHHHLPPPRRVAVPVLVRDGRPCLSGSQNYNPPYAVGAANPYGYNGYPPYSYNNSMYTNTYSCTYSSVPALPPSNTAANAFMNVNLGTLGAQTQSQTPQGPVAPPCQGSLQGIRAW</sequence>
<reference evidence="13" key="1">
    <citation type="submission" date="2021-05" db="EMBL/GenBank/DDBJ databases">
        <authorList>
            <person name="Tigano A."/>
        </authorList>
    </citation>
    <scope>NUCLEOTIDE SEQUENCE</scope>
</reference>
<dbReference type="GO" id="GO:0005634">
    <property type="term" value="C:nucleus"/>
    <property type="evidence" value="ECO:0007669"/>
    <property type="project" value="UniProtKB-SubCell"/>
</dbReference>
<dbReference type="GO" id="GO:0030154">
    <property type="term" value="P:cell differentiation"/>
    <property type="evidence" value="ECO:0007669"/>
    <property type="project" value="TreeGrafter"/>
</dbReference>
<dbReference type="CDD" id="cd00086">
    <property type="entry name" value="homeodomain"/>
    <property type="match status" value="1"/>
</dbReference>
<evidence type="ECO:0000256" key="3">
    <source>
        <dbReference type="ARBA" id="ARBA00022473"/>
    </source>
</evidence>
<accession>A0A8S4C0Y0</accession>
<evidence type="ECO:0000256" key="4">
    <source>
        <dbReference type="ARBA" id="ARBA00023015"/>
    </source>
</evidence>
<keyword evidence="7" id="KW-0804">Transcription</keyword>
<dbReference type="OrthoDB" id="6159439at2759"/>
<dbReference type="Gene3D" id="1.10.10.60">
    <property type="entry name" value="Homeodomain-like"/>
    <property type="match status" value="1"/>
</dbReference>
<keyword evidence="8 9" id="KW-0539">Nucleus</keyword>
<name>A0A8S4C0Y0_9TELE</name>
<dbReference type="PANTHER" id="PTHR24340">
    <property type="entry name" value="HOMEOBOX PROTEIN NKX"/>
    <property type="match status" value="1"/>
</dbReference>
<organism evidence="13 14">
    <name type="scientific">Menidia menidia</name>
    <name type="common">Atlantic silverside</name>
    <dbReference type="NCBI Taxonomy" id="238744"/>
    <lineage>
        <taxon>Eukaryota</taxon>
        <taxon>Metazoa</taxon>
        <taxon>Chordata</taxon>
        <taxon>Craniata</taxon>
        <taxon>Vertebrata</taxon>
        <taxon>Euteleostomi</taxon>
        <taxon>Actinopterygii</taxon>
        <taxon>Neopterygii</taxon>
        <taxon>Teleostei</taxon>
        <taxon>Neoteleostei</taxon>
        <taxon>Acanthomorphata</taxon>
        <taxon>Ovalentaria</taxon>
        <taxon>Atherinomorphae</taxon>
        <taxon>Atheriniformes</taxon>
        <taxon>Atherinopsidae</taxon>
        <taxon>Menidiinae</taxon>
        <taxon>Menidia</taxon>
    </lineage>
</organism>
<evidence type="ECO:0000259" key="12">
    <source>
        <dbReference type="PROSITE" id="PS50071"/>
    </source>
</evidence>
<dbReference type="InterPro" id="IPR001356">
    <property type="entry name" value="HD"/>
</dbReference>
<evidence type="ECO:0000256" key="11">
    <source>
        <dbReference type="SAM" id="MobiDB-lite"/>
    </source>
</evidence>
<dbReference type="GO" id="GO:0000981">
    <property type="term" value="F:DNA-binding transcription factor activity, RNA polymerase II-specific"/>
    <property type="evidence" value="ECO:0007669"/>
    <property type="project" value="InterPro"/>
</dbReference>
<evidence type="ECO:0000256" key="10">
    <source>
        <dbReference type="RuleBase" id="RU000682"/>
    </source>
</evidence>
<feature type="region of interest" description="Disordered" evidence="11">
    <location>
        <begin position="1"/>
        <end position="35"/>
    </location>
</feature>
<proteinExistence type="inferred from homology"/>
<evidence type="ECO:0000313" key="13">
    <source>
        <dbReference type="EMBL" id="CAG6017200.1"/>
    </source>
</evidence>
<dbReference type="InterPro" id="IPR020479">
    <property type="entry name" value="HD_metazoa"/>
</dbReference>
<evidence type="ECO:0000256" key="5">
    <source>
        <dbReference type="ARBA" id="ARBA00023125"/>
    </source>
</evidence>